<dbReference type="InterPro" id="IPR008551">
    <property type="entry name" value="TANGO2"/>
</dbReference>
<dbReference type="EMBL" id="CP129970">
    <property type="protein sequence ID" value="WMN06266.1"/>
    <property type="molecule type" value="Genomic_DNA"/>
</dbReference>
<dbReference type="AlphaFoldDB" id="A0AA51N4Q1"/>
<keyword evidence="2" id="KW-1185">Reference proteome</keyword>
<protein>
    <submittedName>
        <fullName evidence="1">NRDE family protein</fullName>
    </submittedName>
</protein>
<dbReference type="RefSeq" id="WP_308356035.1">
    <property type="nucleotide sequence ID" value="NZ_CP129970.2"/>
</dbReference>
<dbReference type="Pfam" id="PF05742">
    <property type="entry name" value="TANGO2"/>
    <property type="match status" value="1"/>
</dbReference>
<evidence type="ECO:0000313" key="2">
    <source>
        <dbReference type="Proteomes" id="UP001244443"/>
    </source>
</evidence>
<proteinExistence type="predicted"/>
<name>A0AA51N4Q1_9BACT</name>
<gene>
    <name evidence="1" type="ORF">QYS48_32080</name>
</gene>
<organism evidence="1 2">
    <name type="scientific">Marivirga arenosa</name>
    <dbReference type="NCBI Taxonomy" id="3059076"/>
    <lineage>
        <taxon>Bacteria</taxon>
        <taxon>Pseudomonadati</taxon>
        <taxon>Bacteroidota</taxon>
        <taxon>Cytophagia</taxon>
        <taxon>Cytophagales</taxon>
        <taxon>Marivirgaceae</taxon>
        <taxon>Marivirga</taxon>
    </lineage>
</organism>
<evidence type="ECO:0000313" key="1">
    <source>
        <dbReference type="EMBL" id="WMN06266.1"/>
    </source>
</evidence>
<reference evidence="1" key="1">
    <citation type="submission" date="2023-08" db="EMBL/GenBank/DDBJ databases">
        <title>Comparative genomics and taxonomic characterization of three novel marine species of genus Marivirga.</title>
        <authorList>
            <person name="Muhammad N."/>
            <person name="Kim S.-G."/>
        </authorList>
    </citation>
    <scope>NUCLEOTIDE SEQUENCE [LARGE SCALE GENOMIC DNA]</scope>
    <source>
        <strain evidence="1">ABR2-2</strain>
    </source>
</reference>
<accession>A0AA51N4Q1</accession>
<dbReference type="Proteomes" id="UP001244443">
    <property type="component" value="Chromosome"/>
</dbReference>
<sequence length="249" mass="28572">MCTLTYLPLSEEQYILTTNRDESPERGQAGFPSYHHVEGKNIIYPADPKAGGTWIATSDNGISVCLLNGANEPHEFNPPYRMSRGKVVIEAIECIKPDEFFKNYDFSGIEPFTMVVLFHDPQLKILEFKWDGNNTSLEEKDVSKPQIWASAQLYTQQAINNRKEWFAKWLKENQNFTVEAIRDFHRNAGSGDLENDMVMDRGEVKTVSITSIYSLKGVINMAHKNLLNEKYQEITLSQHVNQEFSHHIL</sequence>